<dbReference type="EMBL" id="JALDAY010000015">
    <property type="protein sequence ID" value="MCI3277481.1"/>
    <property type="molecule type" value="Genomic_DNA"/>
</dbReference>
<evidence type="ECO:0000256" key="1">
    <source>
        <dbReference type="SAM" id="MobiDB-lite"/>
    </source>
</evidence>
<evidence type="ECO:0000313" key="4">
    <source>
        <dbReference type="Proteomes" id="UP001165269"/>
    </source>
</evidence>
<keyword evidence="2" id="KW-0812">Transmembrane</keyword>
<feature type="region of interest" description="Disordered" evidence="1">
    <location>
        <begin position="54"/>
        <end position="118"/>
    </location>
</feature>
<dbReference type="Proteomes" id="UP001165269">
    <property type="component" value="Unassembled WGS sequence"/>
</dbReference>
<feature type="transmembrane region" description="Helical" evidence="2">
    <location>
        <begin position="28"/>
        <end position="50"/>
    </location>
</feature>
<evidence type="ECO:0000313" key="3">
    <source>
        <dbReference type="EMBL" id="MCI3277481.1"/>
    </source>
</evidence>
<organism evidence="3 4">
    <name type="scientific">Streptomyces cylindrosporus</name>
    <dbReference type="NCBI Taxonomy" id="2927583"/>
    <lineage>
        <taxon>Bacteria</taxon>
        <taxon>Bacillati</taxon>
        <taxon>Actinomycetota</taxon>
        <taxon>Actinomycetes</taxon>
        <taxon>Kitasatosporales</taxon>
        <taxon>Streptomycetaceae</taxon>
        <taxon>Streptomyces</taxon>
    </lineage>
</organism>
<sequence>MATFSTIEDLKDQPVNIGPVHTGDSVSVLTVIGICANAAMACLALALLPWRGTGRHRATRSDPARIEASADAPDIDHDTVQIPRLPVAKLLDPDTETTLSTPLPRQRTGPVMSEGTLR</sequence>
<evidence type="ECO:0000256" key="2">
    <source>
        <dbReference type="SAM" id="Phobius"/>
    </source>
</evidence>
<reference evidence="3" key="1">
    <citation type="submission" date="2022-03" db="EMBL/GenBank/DDBJ databases">
        <title>Streptomyces 7R015 and 7R016 isolated from Barleria lupulina in Thailand.</title>
        <authorList>
            <person name="Kanchanasin P."/>
            <person name="Phongsopitanun W."/>
            <person name="Tanasupawat S."/>
        </authorList>
    </citation>
    <scope>NUCLEOTIDE SEQUENCE</scope>
    <source>
        <strain evidence="3">7R015</strain>
    </source>
</reference>
<gene>
    <name evidence="3" type="ORF">MQP27_41075</name>
</gene>
<protein>
    <submittedName>
        <fullName evidence="3">Uncharacterized protein</fullName>
    </submittedName>
</protein>
<dbReference type="RefSeq" id="WP_242775232.1">
    <property type="nucleotide sequence ID" value="NZ_JALDAY010000015.1"/>
</dbReference>
<name>A0ABS9YLR1_9ACTN</name>
<keyword evidence="4" id="KW-1185">Reference proteome</keyword>
<comment type="caution">
    <text evidence="3">The sequence shown here is derived from an EMBL/GenBank/DDBJ whole genome shotgun (WGS) entry which is preliminary data.</text>
</comment>
<proteinExistence type="predicted"/>
<keyword evidence="2" id="KW-1133">Transmembrane helix</keyword>
<keyword evidence="2" id="KW-0472">Membrane</keyword>
<accession>A0ABS9YLR1</accession>